<evidence type="ECO:0000313" key="2">
    <source>
        <dbReference type="EMBL" id="TLS48711.1"/>
    </source>
</evidence>
<dbReference type="Pfam" id="PF00480">
    <property type="entry name" value="ROK"/>
    <property type="match status" value="1"/>
</dbReference>
<gene>
    <name evidence="2" type="ORF">FE782_29160</name>
</gene>
<proteinExistence type="inferred from homology"/>
<dbReference type="InterPro" id="IPR043129">
    <property type="entry name" value="ATPase_NBD"/>
</dbReference>
<keyword evidence="3" id="KW-1185">Reference proteome</keyword>
<dbReference type="AlphaFoldDB" id="A0A5R9FYX7"/>
<dbReference type="Proteomes" id="UP000309676">
    <property type="component" value="Unassembled WGS sequence"/>
</dbReference>
<evidence type="ECO:0000256" key="1">
    <source>
        <dbReference type="ARBA" id="ARBA00006479"/>
    </source>
</evidence>
<dbReference type="SUPFAM" id="SSF53067">
    <property type="entry name" value="Actin-like ATPase domain"/>
    <property type="match status" value="1"/>
</dbReference>
<name>A0A5R9FYX7_9BACL</name>
<dbReference type="InterPro" id="IPR000600">
    <property type="entry name" value="ROK"/>
</dbReference>
<dbReference type="PANTHER" id="PTHR18964:SF149">
    <property type="entry name" value="BIFUNCTIONAL UDP-N-ACETYLGLUCOSAMINE 2-EPIMERASE_N-ACETYLMANNOSAMINE KINASE"/>
    <property type="match status" value="1"/>
</dbReference>
<organism evidence="2 3">
    <name type="scientific">Paenibacillus antri</name>
    <dbReference type="NCBI Taxonomy" id="2582848"/>
    <lineage>
        <taxon>Bacteria</taxon>
        <taxon>Bacillati</taxon>
        <taxon>Bacillota</taxon>
        <taxon>Bacilli</taxon>
        <taxon>Bacillales</taxon>
        <taxon>Paenibacillaceae</taxon>
        <taxon>Paenibacillus</taxon>
    </lineage>
</organism>
<comment type="caution">
    <text evidence="2">The sequence shown here is derived from an EMBL/GenBank/DDBJ whole genome shotgun (WGS) entry which is preliminary data.</text>
</comment>
<dbReference type="EMBL" id="VCIW01000030">
    <property type="protein sequence ID" value="TLS48711.1"/>
    <property type="molecule type" value="Genomic_DNA"/>
</dbReference>
<reference evidence="2 3" key="1">
    <citation type="submission" date="2019-05" db="EMBL/GenBank/DDBJ databases">
        <authorList>
            <person name="Narsing Rao M.P."/>
            <person name="Li W.J."/>
        </authorList>
    </citation>
    <scope>NUCLEOTIDE SEQUENCE [LARGE SCALE GENOMIC DNA]</scope>
    <source>
        <strain evidence="2 3">SYSU_K30003</strain>
    </source>
</reference>
<dbReference type="Gene3D" id="3.30.420.40">
    <property type="match status" value="2"/>
</dbReference>
<dbReference type="OrthoDB" id="49666at2"/>
<evidence type="ECO:0000313" key="3">
    <source>
        <dbReference type="Proteomes" id="UP000309676"/>
    </source>
</evidence>
<comment type="similarity">
    <text evidence="1">Belongs to the ROK (NagC/XylR) family.</text>
</comment>
<dbReference type="PANTHER" id="PTHR18964">
    <property type="entry name" value="ROK (REPRESSOR, ORF, KINASE) FAMILY"/>
    <property type="match status" value="1"/>
</dbReference>
<sequence>MTHNVYSIALDIGGVFIKAAVLNASGDVRMDTIMIYPSRSKEDKETLLRHLTSVIEQQAAKIIDKHYLLSGIGFAFPGPFDYENGVCYIRGLGKFDHIYGVNLREELTNRLLQNAGLRRRMAAPFSIVFENDANLFALGELLSGAARAYERTICLTLGSGAGSAFIDGGVLVKERPDVPSNGWLYKEPFRESIVDDYISKRGILRIAAELGADPGLDVKELAELARGGDAAAAETFRRFGVLAGEMLRPFVARFRPDAIVVGGQIAKSADLFQDEVRAALGFPDVAVRYSDRANLSAFVGVAKLLTDVQAGNAQSG</sequence>
<accession>A0A5R9FYX7</accession>
<protein>
    <submittedName>
        <fullName evidence="2">ROK family protein</fullName>
    </submittedName>
</protein>
<dbReference type="RefSeq" id="WP_138197879.1">
    <property type="nucleotide sequence ID" value="NZ_VCIW01000030.1"/>
</dbReference>